<keyword evidence="1" id="KW-0343">GTPase activation</keyword>
<reference evidence="4 5" key="1">
    <citation type="submission" date="2024-07" db="EMBL/GenBank/DDBJ databases">
        <title>Chromosome-level genome assembly of the water stick insect Ranatra chinensis (Heteroptera: Nepidae).</title>
        <authorList>
            <person name="Liu X."/>
        </authorList>
    </citation>
    <scope>NUCLEOTIDE SEQUENCE [LARGE SCALE GENOMIC DNA]</scope>
    <source>
        <strain evidence="4">Cailab_2021Rc</strain>
        <tissue evidence="4">Muscle</tissue>
    </source>
</reference>
<feature type="domain" description="Rho-GAP" evidence="3">
    <location>
        <begin position="163"/>
        <end position="359"/>
    </location>
</feature>
<dbReference type="GO" id="GO:0005096">
    <property type="term" value="F:GTPase activator activity"/>
    <property type="evidence" value="ECO:0007669"/>
    <property type="project" value="UniProtKB-KW"/>
</dbReference>
<keyword evidence="5" id="KW-1185">Reference proteome</keyword>
<evidence type="ECO:0000313" key="4">
    <source>
        <dbReference type="EMBL" id="KAL1122963.1"/>
    </source>
</evidence>
<evidence type="ECO:0000256" key="2">
    <source>
        <dbReference type="SAM" id="MobiDB-lite"/>
    </source>
</evidence>
<dbReference type="Proteomes" id="UP001558652">
    <property type="component" value="Unassembled WGS sequence"/>
</dbReference>
<feature type="compositionally biased region" description="Basic and acidic residues" evidence="2">
    <location>
        <begin position="20"/>
        <end position="58"/>
    </location>
</feature>
<dbReference type="InterPro" id="IPR049041">
    <property type="entry name" value="RalBP1-like_Ral-bd"/>
</dbReference>
<dbReference type="AlphaFoldDB" id="A0ABD0YT41"/>
<dbReference type="PANTHER" id="PTHR12783:SF5">
    <property type="entry name" value="RALA-BINDING PROTEIN 1"/>
    <property type="match status" value="1"/>
</dbReference>
<protein>
    <recommendedName>
        <fullName evidence="3">Rho-GAP domain-containing protein</fullName>
    </recommendedName>
</protein>
<dbReference type="SUPFAM" id="SSF48350">
    <property type="entry name" value="GTPase activation domain, GAP"/>
    <property type="match status" value="1"/>
</dbReference>
<evidence type="ECO:0000259" key="3">
    <source>
        <dbReference type="PROSITE" id="PS50238"/>
    </source>
</evidence>
<dbReference type="PROSITE" id="PS50238">
    <property type="entry name" value="RHOGAP"/>
    <property type="match status" value="1"/>
</dbReference>
<feature type="compositionally biased region" description="Basic residues" evidence="2">
    <location>
        <begin position="132"/>
        <end position="142"/>
    </location>
</feature>
<dbReference type="Pfam" id="PF00620">
    <property type="entry name" value="RhoGAP"/>
    <property type="match status" value="1"/>
</dbReference>
<dbReference type="GO" id="GO:0031267">
    <property type="term" value="F:small GTPase binding"/>
    <property type="evidence" value="ECO:0007669"/>
    <property type="project" value="UniProtKB-ARBA"/>
</dbReference>
<evidence type="ECO:0000256" key="1">
    <source>
        <dbReference type="ARBA" id="ARBA00022468"/>
    </source>
</evidence>
<dbReference type="SMART" id="SM00324">
    <property type="entry name" value="RhoGAP"/>
    <property type="match status" value="1"/>
</dbReference>
<proteinExistence type="predicted"/>
<dbReference type="EMBL" id="JBFDAA010000013">
    <property type="protein sequence ID" value="KAL1122963.1"/>
    <property type="molecule type" value="Genomic_DNA"/>
</dbReference>
<dbReference type="PANTHER" id="PTHR12783">
    <property type="entry name" value="RALA BINDING PROTEIN 1 RALBP1"/>
    <property type="match status" value="1"/>
</dbReference>
<dbReference type="Pfam" id="PF20924">
    <property type="entry name" value="RLIP76_Ral-bd"/>
    <property type="match status" value="1"/>
</dbReference>
<sequence length="610" mass="68793">MEFESPDVERDFPGLYASESGRRSNESDFSDESHERVSKKDLLIGKRKEKKDSKKDRGYATLEGESSPEEDTDIKSPSKSKKSKPFKFPSKKEKQREKSREKDVKERDHEKEKERKKSEDKDKDKKKEGKVLKLKKERKKSKHSDESIEIGNRFTDDLPVFGVPLALAVERSKCHDGVDIPLVVRDCIDHVQQTGLTAENVYKISGIKSRVQHVRRLYNLREMVRMSDYDLSVATTLLKIFLRELPEPVLTTELLTRFEEAGALRDVATRGAHFKSLVEKLPPCNRTLLAWLLKHFDTVTQHEKQNKMNAQSIATAFSPLMQTSERLLTALLCHTSAIFPNVELTKYVPPLTSASPALPDSCEAISQELRKQESLLGQIHSEMNQGRVSKSREEQLWEVQRIITQLKRKLRALERGGQRSLDEGDTSLRMEDDLDVSLLRGLTAATVATSSVASTSGSASMSTASTCGSASLSVAPPAAATVSVPAPHPPPPAAESLEVEDINRATLQIAETRQKAILETEELLAVIAKLKELCRRERAEVEVLRTRVDQMGGVPLDRWAEIPRRFLAEIKRRIFGGENKGHIKENKTKRTHEINKIITFIIKIVAYYNA</sequence>
<evidence type="ECO:0000313" key="5">
    <source>
        <dbReference type="Proteomes" id="UP001558652"/>
    </source>
</evidence>
<dbReference type="InterPro" id="IPR008936">
    <property type="entry name" value="Rho_GTPase_activation_prot"/>
</dbReference>
<organism evidence="4 5">
    <name type="scientific">Ranatra chinensis</name>
    <dbReference type="NCBI Taxonomy" id="642074"/>
    <lineage>
        <taxon>Eukaryota</taxon>
        <taxon>Metazoa</taxon>
        <taxon>Ecdysozoa</taxon>
        <taxon>Arthropoda</taxon>
        <taxon>Hexapoda</taxon>
        <taxon>Insecta</taxon>
        <taxon>Pterygota</taxon>
        <taxon>Neoptera</taxon>
        <taxon>Paraneoptera</taxon>
        <taxon>Hemiptera</taxon>
        <taxon>Heteroptera</taxon>
        <taxon>Panheteroptera</taxon>
        <taxon>Nepomorpha</taxon>
        <taxon>Nepidae</taxon>
        <taxon>Ranatrinae</taxon>
        <taxon>Ranatra</taxon>
    </lineage>
</organism>
<comment type="caution">
    <text evidence="4">The sequence shown here is derived from an EMBL/GenBank/DDBJ whole genome shotgun (WGS) entry which is preliminary data.</text>
</comment>
<dbReference type="InterPro" id="IPR000198">
    <property type="entry name" value="RhoGAP_dom"/>
</dbReference>
<dbReference type="InterPro" id="IPR039767">
    <property type="entry name" value="RALBP1"/>
</dbReference>
<dbReference type="Gene3D" id="1.10.555.10">
    <property type="entry name" value="Rho GTPase activation protein"/>
    <property type="match status" value="1"/>
</dbReference>
<feature type="region of interest" description="Disordered" evidence="2">
    <location>
        <begin position="1"/>
        <end position="146"/>
    </location>
</feature>
<dbReference type="Gene3D" id="1.20.58.90">
    <property type="match status" value="1"/>
</dbReference>
<accession>A0ABD0YT41</accession>
<gene>
    <name evidence="4" type="ORF">AAG570_003287</name>
</gene>
<feature type="compositionally biased region" description="Basic and acidic residues" evidence="2">
    <location>
        <begin position="90"/>
        <end position="131"/>
    </location>
</feature>
<name>A0ABD0YT41_9HEMI</name>